<reference evidence="16 17" key="1">
    <citation type="submission" date="2014-03" db="EMBL/GenBank/DDBJ databases">
        <title>Genome sequence of Clostridium litorale W6, DSM 5388.</title>
        <authorList>
            <person name="Poehlein A."/>
            <person name="Jagirdar A."/>
            <person name="Khonsari B."/>
            <person name="Chibani C.M."/>
            <person name="Gutierrez Gutierrez D.A."/>
            <person name="Davydova E."/>
            <person name="Alghaithi H.S."/>
            <person name="Nair K.P."/>
            <person name="Dhamotharan K."/>
            <person name="Chandran L."/>
            <person name="G W."/>
            <person name="Daniel R."/>
        </authorList>
    </citation>
    <scope>NUCLEOTIDE SEQUENCE [LARGE SCALE GENOMIC DNA]</scope>
    <source>
        <strain evidence="16 17">W6</strain>
    </source>
</reference>
<dbReference type="PROSITE" id="PS51671">
    <property type="entry name" value="ACT"/>
    <property type="match status" value="1"/>
</dbReference>
<gene>
    <name evidence="16" type="primary">tdcB</name>
    <name evidence="16" type="ORF">CLIT_8c01310</name>
</gene>
<evidence type="ECO:0000313" key="17">
    <source>
        <dbReference type="Proteomes" id="UP000027946"/>
    </source>
</evidence>
<evidence type="ECO:0000256" key="12">
    <source>
        <dbReference type="ARBA" id="ARBA00023239"/>
    </source>
</evidence>
<dbReference type="EMBL" id="JJMM01000008">
    <property type="protein sequence ID" value="KDR95962.1"/>
    <property type="molecule type" value="Genomic_DNA"/>
</dbReference>
<keyword evidence="12 16" id="KW-0456">Lyase</keyword>
<dbReference type="InterPro" id="IPR044561">
    <property type="entry name" value="ACT_ThrD-II-like"/>
</dbReference>
<keyword evidence="17" id="KW-1185">Reference proteome</keyword>
<comment type="pathway">
    <text evidence="3">Amino-acid biosynthesis; L-isoleucine biosynthesis; 2-oxobutanoate from L-threonine: step 1/1.</text>
</comment>
<evidence type="ECO:0000256" key="14">
    <source>
        <dbReference type="ARBA" id="ARBA00031427"/>
    </source>
</evidence>
<dbReference type="STRING" id="1121324.CLIT_8c01310"/>
<dbReference type="GO" id="GO:0030170">
    <property type="term" value="F:pyridoxal phosphate binding"/>
    <property type="evidence" value="ECO:0007669"/>
    <property type="project" value="InterPro"/>
</dbReference>
<keyword evidence="9" id="KW-0021">Allosteric enzyme</keyword>
<dbReference type="Proteomes" id="UP000027946">
    <property type="component" value="Unassembled WGS sequence"/>
</dbReference>
<sequence>MTSSTFFSNSDLGIHVTLEDMRMAQNRISSVLENTNLIKSRPLSEEYNCNVFLKPENLQTTGAFKIRGAFNKISQLSYEEKKKGLVASSAGNHAQGVAYAAQMLGVESTIVMPRTTPLIKVESTRGYGANVVLCGDCYDDAYAEAKRLERENGFTFIHPFDDMDVITGQGTIGLEIVDQLEDIDYIVAPIGGGGLISGIALAAKFLKPSVKIIGVEPEGAKSMKTSVEGGRLASLPKVSTVADGVAVKTPGEKTFSIVQSLVDEIVTVSDFELMESFLLLLEKHKIVAENAGILPVAALKKIRAKGKNVACVISGGNIDVVTVSSMINRGLVSRSRIFCFAVQLPDTPGELSKISDILTKQNANVIKLDHNQFKSFDRLSQVNLEVTVETSGKHHVDSIVSALEKNGYRITKIH</sequence>
<dbReference type="InterPro" id="IPR036052">
    <property type="entry name" value="TrpB-like_PALP_sf"/>
</dbReference>
<dbReference type="SUPFAM" id="SSF55021">
    <property type="entry name" value="ACT-like"/>
    <property type="match status" value="1"/>
</dbReference>
<dbReference type="CDD" id="cd04886">
    <property type="entry name" value="ACT_ThrD-II-like"/>
    <property type="match status" value="1"/>
</dbReference>
<evidence type="ECO:0000256" key="13">
    <source>
        <dbReference type="ARBA" id="ARBA00025527"/>
    </source>
</evidence>
<dbReference type="InterPro" id="IPR000634">
    <property type="entry name" value="Ser/Thr_deHydtase_PyrdxlP-BS"/>
</dbReference>
<dbReference type="FunFam" id="3.40.50.1100:FF:000007">
    <property type="entry name" value="L-threonine dehydratase catabolic TdcB"/>
    <property type="match status" value="1"/>
</dbReference>
<keyword evidence="10" id="KW-0412">Isoleucine biosynthesis</keyword>
<evidence type="ECO:0000259" key="15">
    <source>
        <dbReference type="PROSITE" id="PS51671"/>
    </source>
</evidence>
<dbReference type="UniPathway" id="UPA00052">
    <property type="reaction ID" value="UER00507"/>
</dbReference>
<accession>A0A069RP60</accession>
<dbReference type="InterPro" id="IPR050147">
    <property type="entry name" value="Ser/Thr_Dehydratase"/>
</dbReference>
<dbReference type="InterPro" id="IPR002912">
    <property type="entry name" value="ACT_dom"/>
</dbReference>
<comment type="function">
    <text evidence="13">Catalyzes the anaerobic formation of alpha-ketobutyrate and ammonia from threonine in a two-step reaction. The first step involved a dehydration of threonine and a production of enamine intermediates (aminocrotonate), which tautomerizes to its imine form (iminobutyrate). Both intermediates are unstable and short-lived. The second step is the nonenzymatic hydrolysis of the enamine/imine intermediates to form 2-ketobutyrate and free ammonia. In the low water environment of the cell, the second step is accelerated by RidA.</text>
</comment>
<comment type="catalytic activity">
    <reaction evidence="1">
        <text>L-threonine = 2-oxobutanoate + NH4(+)</text>
        <dbReference type="Rhea" id="RHEA:22108"/>
        <dbReference type="ChEBI" id="CHEBI:16763"/>
        <dbReference type="ChEBI" id="CHEBI:28938"/>
        <dbReference type="ChEBI" id="CHEBI:57926"/>
        <dbReference type="EC" id="4.3.1.19"/>
    </reaction>
</comment>
<dbReference type="PANTHER" id="PTHR48078">
    <property type="entry name" value="THREONINE DEHYDRATASE, MITOCHONDRIAL-RELATED"/>
    <property type="match status" value="1"/>
</dbReference>
<dbReference type="RefSeq" id="WP_052635999.1">
    <property type="nucleotide sequence ID" value="NZ_FSRH01000008.1"/>
</dbReference>
<dbReference type="UniPathway" id="UPA00047">
    <property type="reaction ID" value="UER00054"/>
</dbReference>
<dbReference type="EC" id="4.3.1.19" evidence="7"/>
<protein>
    <recommendedName>
        <fullName evidence="8">L-threonine dehydratase catabolic TdcB</fullName>
        <ecNumber evidence="7">4.3.1.19</ecNumber>
    </recommendedName>
    <alternativeName>
        <fullName evidence="14">Threonine deaminase</fullName>
    </alternativeName>
</protein>
<dbReference type="Pfam" id="PF00291">
    <property type="entry name" value="PALP"/>
    <property type="match status" value="1"/>
</dbReference>
<dbReference type="FunFam" id="3.40.50.1100:FF:000005">
    <property type="entry name" value="Threonine dehydratase catabolic"/>
    <property type="match status" value="1"/>
</dbReference>
<evidence type="ECO:0000256" key="5">
    <source>
        <dbReference type="ARBA" id="ARBA00010869"/>
    </source>
</evidence>
<dbReference type="Gene3D" id="3.40.50.1100">
    <property type="match status" value="2"/>
</dbReference>
<dbReference type="CDD" id="cd01562">
    <property type="entry name" value="Thr-dehyd"/>
    <property type="match status" value="1"/>
</dbReference>
<dbReference type="AlphaFoldDB" id="A0A069RP60"/>
<dbReference type="SUPFAM" id="SSF53686">
    <property type="entry name" value="Tryptophan synthase beta subunit-like PLP-dependent enzymes"/>
    <property type="match status" value="1"/>
</dbReference>
<dbReference type="GO" id="GO:0070689">
    <property type="term" value="P:L-threonine catabolic process to propionate"/>
    <property type="evidence" value="ECO:0007669"/>
    <property type="project" value="UniProtKB-UniPathway"/>
</dbReference>
<comment type="caution">
    <text evidence="16">The sequence shown here is derived from an EMBL/GenBank/DDBJ whole genome shotgun (WGS) entry which is preliminary data.</text>
</comment>
<evidence type="ECO:0000256" key="8">
    <source>
        <dbReference type="ARBA" id="ARBA00022248"/>
    </source>
</evidence>
<evidence type="ECO:0000256" key="10">
    <source>
        <dbReference type="ARBA" id="ARBA00022624"/>
    </source>
</evidence>
<keyword evidence="10" id="KW-0028">Amino-acid biosynthesis</keyword>
<evidence type="ECO:0000256" key="3">
    <source>
        <dbReference type="ARBA" id="ARBA00004810"/>
    </source>
</evidence>
<dbReference type="PROSITE" id="PS00165">
    <property type="entry name" value="DEHYDRATASE_SER_THR"/>
    <property type="match status" value="1"/>
</dbReference>
<keyword evidence="10" id="KW-0100">Branched-chain amino acid biosynthesis</keyword>
<dbReference type="GO" id="GO:0003941">
    <property type="term" value="F:L-serine ammonia-lyase activity"/>
    <property type="evidence" value="ECO:0007669"/>
    <property type="project" value="TreeGrafter"/>
</dbReference>
<dbReference type="GO" id="GO:0004794">
    <property type="term" value="F:threonine deaminase activity"/>
    <property type="evidence" value="ECO:0007669"/>
    <property type="project" value="UniProtKB-EC"/>
</dbReference>
<dbReference type="InterPro" id="IPR005789">
    <property type="entry name" value="Thr_deHydtase_catblc"/>
</dbReference>
<name>A0A069RP60_PEPLI</name>
<evidence type="ECO:0000313" key="16">
    <source>
        <dbReference type="EMBL" id="KDR95962.1"/>
    </source>
</evidence>
<feature type="domain" description="ACT" evidence="15">
    <location>
        <begin position="339"/>
        <end position="414"/>
    </location>
</feature>
<evidence type="ECO:0000256" key="1">
    <source>
        <dbReference type="ARBA" id="ARBA00001274"/>
    </source>
</evidence>
<dbReference type="OrthoDB" id="9811476at2"/>
<evidence type="ECO:0000256" key="2">
    <source>
        <dbReference type="ARBA" id="ARBA00001933"/>
    </source>
</evidence>
<evidence type="ECO:0000256" key="6">
    <source>
        <dbReference type="ARBA" id="ARBA00011447"/>
    </source>
</evidence>
<proteinExistence type="inferred from homology"/>
<dbReference type="InterPro" id="IPR001926">
    <property type="entry name" value="TrpB-like_PALP"/>
</dbReference>
<dbReference type="PANTHER" id="PTHR48078:SF6">
    <property type="entry name" value="L-THREONINE DEHYDRATASE CATABOLIC TDCB"/>
    <property type="match status" value="1"/>
</dbReference>
<dbReference type="GO" id="GO:0006565">
    <property type="term" value="P:L-serine catabolic process"/>
    <property type="evidence" value="ECO:0007669"/>
    <property type="project" value="TreeGrafter"/>
</dbReference>
<evidence type="ECO:0000256" key="11">
    <source>
        <dbReference type="ARBA" id="ARBA00022898"/>
    </source>
</evidence>
<evidence type="ECO:0000256" key="4">
    <source>
        <dbReference type="ARBA" id="ARBA00004958"/>
    </source>
</evidence>
<dbReference type="eggNOG" id="COG1171">
    <property type="taxonomic scope" value="Bacteria"/>
</dbReference>
<evidence type="ECO:0000256" key="7">
    <source>
        <dbReference type="ARBA" id="ARBA00012096"/>
    </source>
</evidence>
<dbReference type="NCBIfam" id="TIGR01127">
    <property type="entry name" value="ilvA_1Cterm"/>
    <property type="match status" value="1"/>
</dbReference>
<keyword evidence="11" id="KW-0663">Pyridoxal phosphate</keyword>
<comment type="similarity">
    <text evidence="5">Belongs to the serine/threonine dehydratase family.</text>
</comment>
<dbReference type="GO" id="GO:0009097">
    <property type="term" value="P:isoleucine biosynthetic process"/>
    <property type="evidence" value="ECO:0007669"/>
    <property type="project" value="UniProtKB-UniPathway"/>
</dbReference>
<comment type="pathway">
    <text evidence="4">Amino-acid degradation; L-threonine degradation via propanoate pathway; propanoate from L-threonine: step 1/4.</text>
</comment>
<organism evidence="16 17">
    <name type="scientific">Peptoclostridium litorale DSM 5388</name>
    <dbReference type="NCBI Taxonomy" id="1121324"/>
    <lineage>
        <taxon>Bacteria</taxon>
        <taxon>Bacillati</taxon>
        <taxon>Bacillota</taxon>
        <taxon>Clostridia</taxon>
        <taxon>Peptostreptococcales</taxon>
        <taxon>Peptoclostridiaceae</taxon>
        <taxon>Peptoclostridium</taxon>
    </lineage>
</organism>
<comment type="subunit">
    <text evidence="6">In the native structure, TdcB is in a dimeric form, whereas in the TdcB-AMP complex, it exists in a tetrameric form (dimer of dimers).</text>
</comment>
<comment type="cofactor">
    <cofactor evidence="2">
        <name>pyridoxal 5'-phosphate</name>
        <dbReference type="ChEBI" id="CHEBI:597326"/>
    </cofactor>
</comment>
<evidence type="ECO:0000256" key="9">
    <source>
        <dbReference type="ARBA" id="ARBA00022533"/>
    </source>
</evidence>
<dbReference type="InterPro" id="IPR045865">
    <property type="entry name" value="ACT-like_dom_sf"/>
</dbReference>